<evidence type="ECO:0000313" key="4">
    <source>
        <dbReference type="Proteomes" id="UP000054477"/>
    </source>
</evidence>
<proteinExistence type="predicted"/>
<feature type="compositionally biased region" description="Polar residues" evidence="2">
    <location>
        <begin position="139"/>
        <end position="161"/>
    </location>
</feature>
<dbReference type="HOGENOM" id="CLU_1124710_0_0_1"/>
<keyword evidence="4" id="KW-1185">Reference proteome</keyword>
<reference evidence="4" key="2">
    <citation type="submission" date="2015-01" db="EMBL/GenBank/DDBJ databases">
        <title>Evolutionary Origins and Diversification of the Mycorrhizal Mutualists.</title>
        <authorList>
            <consortium name="DOE Joint Genome Institute"/>
            <consortium name="Mycorrhizal Genomics Consortium"/>
            <person name="Kohler A."/>
            <person name="Kuo A."/>
            <person name="Nagy L.G."/>
            <person name="Floudas D."/>
            <person name="Copeland A."/>
            <person name="Barry K.W."/>
            <person name="Cichocki N."/>
            <person name="Veneault-Fourrey C."/>
            <person name="LaButti K."/>
            <person name="Lindquist E.A."/>
            <person name="Lipzen A."/>
            <person name="Lundell T."/>
            <person name="Morin E."/>
            <person name="Murat C."/>
            <person name="Riley R."/>
            <person name="Ohm R."/>
            <person name="Sun H."/>
            <person name="Tunlid A."/>
            <person name="Henrissat B."/>
            <person name="Grigoriev I.V."/>
            <person name="Hibbett D.S."/>
            <person name="Martin F."/>
        </authorList>
    </citation>
    <scope>NUCLEOTIDE SEQUENCE [LARGE SCALE GENOMIC DNA]</scope>
    <source>
        <strain evidence="4">LaAM-08-1</strain>
    </source>
</reference>
<organism evidence="3 4">
    <name type="scientific">Laccaria amethystina LaAM-08-1</name>
    <dbReference type="NCBI Taxonomy" id="1095629"/>
    <lineage>
        <taxon>Eukaryota</taxon>
        <taxon>Fungi</taxon>
        <taxon>Dikarya</taxon>
        <taxon>Basidiomycota</taxon>
        <taxon>Agaricomycotina</taxon>
        <taxon>Agaricomycetes</taxon>
        <taxon>Agaricomycetidae</taxon>
        <taxon>Agaricales</taxon>
        <taxon>Agaricineae</taxon>
        <taxon>Hydnangiaceae</taxon>
        <taxon>Laccaria</taxon>
    </lineage>
</organism>
<dbReference type="Proteomes" id="UP000054477">
    <property type="component" value="Unassembled WGS sequence"/>
</dbReference>
<sequence length="247" mass="28125">MSSARNIQFIALQDELFTDCNAQTTERLKRLAFLVEKEQSKFETRLAEQESRIAELEAKNSELFISVKWLRHLNEELERKEANHKAELDHALEARESAFRKLKHIRKVARDLLDERVTSPPKQKVLDEALHDDLYAEDSPTTETVQSYRATPQELSQTSNPDEFRAPSPTSLSASWKGGSDAFESPFPKTLRDLAPQSSEWYLHFHAIPPGCSNLILGPIPWTKLVDHFGLTEDEFEPLAISAQGVI</sequence>
<dbReference type="AlphaFoldDB" id="A0A0C9XSI8"/>
<feature type="coiled-coil region" evidence="1">
    <location>
        <begin position="39"/>
        <end position="94"/>
    </location>
</feature>
<dbReference type="OrthoDB" id="2985494at2759"/>
<keyword evidence="1" id="KW-0175">Coiled coil</keyword>
<accession>A0A0C9XSI8</accession>
<protein>
    <submittedName>
        <fullName evidence="3">Uncharacterized protein</fullName>
    </submittedName>
</protein>
<evidence type="ECO:0000256" key="2">
    <source>
        <dbReference type="SAM" id="MobiDB-lite"/>
    </source>
</evidence>
<feature type="region of interest" description="Disordered" evidence="2">
    <location>
        <begin position="137"/>
        <end position="179"/>
    </location>
</feature>
<evidence type="ECO:0000313" key="3">
    <source>
        <dbReference type="EMBL" id="KIK04649.1"/>
    </source>
</evidence>
<reference evidence="3 4" key="1">
    <citation type="submission" date="2014-04" db="EMBL/GenBank/DDBJ databases">
        <authorList>
            <consortium name="DOE Joint Genome Institute"/>
            <person name="Kuo A."/>
            <person name="Kohler A."/>
            <person name="Nagy L.G."/>
            <person name="Floudas D."/>
            <person name="Copeland A."/>
            <person name="Barry K.W."/>
            <person name="Cichocki N."/>
            <person name="Veneault-Fourrey C."/>
            <person name="LaButti K."/>
            <person name="Lindquist E.A."/>
            <person name="Lipzen A."/>
            <person name="Lundell T."/>
            <person name="Morin E."/>
            <person name="Murat C."/>
            <person name="Sun H."/>
            <person name="Tunlid A."/>
            <person name="Henrissat B."/>
            <person name="Grigoriev I.V."/>
            <person name="Hibbett D.S."/>
            <person name="Martin F."/>
            <person name="Nordberg H.P."/>
            <person name="Cantor M.N."/>
            <person name="Hua S.X."/>
        </authorList>
    </citation>
    <scope>NUCLEOTIDE SEQUENCE [LARGE SCALE GENOMIC DNA]</scope>
    <source>
        <strain evidence="3 4">LaAM-08-1</strain>
    </source>
</reference>
<dbReference type="EMBL" id="KN838567">
    <property type="protein sequence ID" value="KIK04649.1"/>
    <property type="molecule type" value="Genomic_DNA"/>
</dbReference>
<gene>
    <name evidence="3" type="ORF">K443DRAFT_404455</name>
</gene>
<evidence type="ECO:0000256" key="1">
    <source>
        <dbReference type="SAM" id="Coils"/>
    </source>
</evidence>
<name>A0A0C9XSI8_9AGAR</name>